<proteinExistence type="predicted"/>
<accession>A0ACC1B0G7</accession>
<comment type="caution">
    <text evidence="1">The sequence shown here is derived from an EMBL/GenBank/DDBJ whole genome shotgun (WGS) entry which is preliminary data.</text>
</comment>
<gene>
    <name evidence="1" type="ORF">Patl1_26542</name>
</gene>
<dbReference type="Proteomes" id="UP001164250">
    <property type="component" value="Chromosome 7"/>
</dbReference>
<organism evidence="1 2">
    <name type="scientific">Pistacia atlantica</name>
    <dbReference type="NCBI Taxonomy" id="434234"/>
    <lineage>
        <taxon>Eukaryota</taxon>
        <taxon>Viridiplantae</taxon>
        <taxon>Streptophyta</taxon>
        <taxon>Embryophyta</taxon>
        <taxon>Tracheophyta</taxon>
        <taxon>Spermatophyta</taxon>
        <taxon>Magnoliopsida</taxon>
        <taxon>eudicotyledons</taxon>
        <taxon>Gunneridae</taxon>
        <taxon>Pentapetalae</taxon>
        <taxon>rosids</taxon>
        <taxon>malvids</taxon>
        <taxon>Sapindales</taxon>
        <taxon>Anacardiaceae</taxon>
        <taxon>Pistacia</taxon>
    </lineage>
</organism>
<reference evidence="2" key="1">
    <citation type="journal article" date="2023" name="G3 (Bethesda)">
        <title>Genome assembly and association tests identify interacting loci associated with vigor, precocity, and sex in interspecific pistachio rootstocks.</title>
        <authorList>
            <person name="Palmer W."/>
            <person name="Jacygrad E."/>
            <person name="Sagayaradj S."/>
            <person name="Cavanaugh K."/>
            <person name="Han R."/>
            <person name="Bertier L."/>
            <person name="Beede B."/>
            <person name="Kafkas S."/>
            <person name="Golino D."/>
            <person name="Preece J."/>
            <person name="Michelmore R."/>
        </authorList>
    </citation>
    <scope>NUCLEOTIDE SEQUENCE [LARGE SCALE GENOMIC DNA]</scope>
</reference>
<keyword evidence="2" id="KW-1185">Reference proteome</keyword>
<evidence type="ECO:0000313" key="1">
    <source>
        <dbReference type="EMBL" id="KAJ0092447.1"/>
    </source>
</evidence>
<evidence type="ECO:0000313" key="2">
    <source>
        <dbReference type="Proteomes" id="UP001164250"/>
    </source>
</evidence>
<protein>
    <submittedName>
        <fullName evidence="1">Uncharacterized protein</fullName>
    </submittedName>
</protein>
<name>A0ACC1B0G7_9ROSI</name>
<dbReference type="EMBL" id="CM047903">
    <property type="protein sequence ID" value="KAJ0092447.1"/>
    <property type="molecule type" value="Genomic_DNA"/>
</dbReference>
<sequence length="45" mass="5182">MKVSNLSLKKVKGYHKRETLEGQVALKSRKKKLLCVRLNSLKSQI</sequence>